<evidence type="ECO:0008006" key="6">
    <source>
        <dbReference type="Google" id="ProtNLM"/>
    </source>
</evidence>
<dbReference type="CDD" id="cd00167">
    <property type="entry name" value="SANT"/>
    <property type="match status" value="2"/>
</dbReference>
<name>A0ABR2K3W1_9EUKA</name>
<dbReference type="PANTHER" id="PTHR45614">
    <property type="entry name" value="MYB PROTEIN-RELATED"/>
    <property type="match status" value="1"/>
</dbReference>
<dbReference type="Proteomes" id="UP001470230">
    <property type="component" value="Unassembled WGS sequence"/>
</dbReference>
<evidence type="ECO:0000313" key="4">
    <source>
        <dbReference type="EMBL" id="KAK8885744.1"/>
    </source>
</evidence>
<evidence type="ECO:0000256" key="1">
    <source>
        <dbReference type="SAM" id="MobiDB-lite"/>
    </source>
</evidence>
<dbReference type="PROSITE" id="PS50090">
    <property type="entry name" value="MYB_LIKE"/>
    <property type="match status" value="2"/>
</dbReference>
<dbReference type="InterPro" id="IPR009057">
    <property type="entry name" value="Homeodomain-like_sf"/>
</dbReference>
<dbReference type="EMBL" id="JAPFFF010000007">
    <property type="protein sequence ID" value="KAK8885744.1"/>
    <property type="molecule type" value="Genomic_DNA"/>
</dbReference>
<reference evidence="4 5" key="1">
    <citation type="submission" date="2024-04" db="EMBL/GenBank/DDBJ databases">
        <title>Tritrichomonas musculus Genome.</title>
        <authorList>
            <person name="Alves-Ferreira E."/>
            <person name="Grigg M."/>
            <person name="Lorenzi H."/>
            <person name="Galac M."/>
        </authorList>
    </citation>
    <scope>NUCLEOTIDE SEQUENCE [LARGE SCALE GENOMIC DNA]</scope>
    <source>
        <strain evidence="4 5">EAF2021</strain>
    </source>
</reference>
<feature type="domain" description="Myb-like" evidence="2">
    <location>
        <begin position="17"/>
        <end position="61"/>
    </location>
</feature>
<dbReference type="InterPro" id="IPR050560">
    <property type="entry name" value="MYB_TF"/>
</dbReference>
<feature type="domain" description="Myb-like" evidence="2">
    <location>
        <begin position="62"/>
        <end position="112"/>
    </location>
</feature>
<comment type="caution">
    <text evidence="4">The sequence shown here is derived from an EMBL/GenBank/DDBJ whole genome shotgun (WGS) entry which is preliminary data.</text>
</comment>
<organism evidence="4 5">
    <name type="scientific">Tritrichomonas musculus</name>
    <dbReference type="NCBI Taxonomy" id="1915356"/>
    <lineage>
        <taxon>Eukaryota</taxon>
        <taxon>Metamonada</taxon>
        <taxon>Parabasalia</taxon>
        <taxon>Tritrichomonadida</taxon>
        <taxon>Tritrichomonadidae</taxon>
        <taxon>Tritrichomonas</taxon>
    </lineage>
</organism>
<feature type="compositionally biased region" description="Basic and acidic residues" evidence="1">
    <location>
        <begin position="117"/>
        <end position="127"/>
    </location>
</feature>
<dbReference type="PROSITE" id="PS51294">
    <property type="entry name" value="HTH_MYB"/>
    <property type="match status" value="2"/>
</dbReference>
<dbReference type="InterPro" id="IPR001005">
    <property type="entry name" value="SANT/Myb"/>
</dbReference>
<sequence>MNPQQYLQQLLYTGNKRFTEFEDQKLRELVEQFGPRRWRRIAQLMPGRTARQCRDRYCNYLSPDFYNEKWTDEEDNLLIEKHKELGPQWVKIAAFFPGKNANNIKNRWNYRVSRMVQQKEKDQENDKTAGNQTDNEKNVPSTINKLHEIRTNSILHISPSLTITLLEPDDLTIEKDELERGKSKFIPPDLFTSSQTFSSSLSSGEKPKILFPPISKLLDGKSIGSLF</sequence>
<feature type="domain" description="HTH myb-type" evidence="3">
    <location>
        <begin position="69"/>
        <end position="116"/>
    </location>
</feature>
<evidence type="ECO:0000259" key="3">
    <source>
        <dbReference type="PROSITE" id="PS51294"/>
    </source>
</evidence>
<feature type="region of interest" description="Disordered" evidence="1">
    <location>
        <begin position="117"/>
        <end position="140"/>
    </location>
</feature>
<feature type="domain" description="HTH myb-type" evidence="3">
    <location>
        <begin position="17"/>
        <end position="65"/>
    </location>
</feature>
<dbReference type="SUPFAM" id="SSF46689">
    <property type="entry name" value="Homeodomain-like"/>
    <property type="match status" value="1"/>
</dbReference>
<protein>
    <recommendedName>
        <fullName evidence="6">Myb-like DNA-binding domain containing protein</fullName>
    </recommendedName>
</protein>
<keyword evidence="5" id="KW-1185">Reference proteome</keyword>
<dbReference type="SMART" id="SM00717">
    <property type="entry name" value="SANT"/>
    <property type="match status" value="2"/>
</dbReference>
<accession>A0ABR2K3W1</accession>
<dbReference type="Gene3D" id="1.10.10.60">
    <property type="entry name" value="Homeodomain-like"/>
    <property type="match status" value="2"/>
</dbReference>
<dbReference type="PANTHER" id="PTHR45614:SF69">
    <property type="entry name" value="CHROMOSOME UNDETERMINED SCAFFOLD_38, WHOLE GENOME SHOTGUN SEQUENCE"/>
    <property type="match status" value="1"/>
</dbReference>
<evidence type="ECO:0000259" key="2">
    <source>
        <dbReference type="PROSITE" id="PS50090"/>
    </source>
</evidence>
<feature type="compositionally biased region" description="Polar residues" evidence="1">
    <location>
        <begin position="128"/>
        <end position="140"/>
    </location>
</feature>
<gene>
    <name evidence="4" type="ORF">M9Y10_041197</name>
</gene>
<proteinExistence type="predicted"/>
<dbReference type="Pfam" id="PF13921">
    <property type="entry name" value="Myb_DNA-bind_6"/>
    <property type="match status" value="1"/>
</dbReference>
<dbReference type="InterPro" id="IPR017930">
    <property type="entry name" value="Myb_dom"/>
</dbReference>
<evidence type="ECO:0000313" key="5">
    <source>
        <dbReference type="Proteomes" id="UP001470230"/>
    </source>
</evidence>